<proteinExistence type="predicted"/>
<dbReference type="KEGG" id="cai:Caci_2855"/>
<sequence length="90" mass="9532">MTTATVGAHTRPPVNRWTPAKRGFAAWRRKAAIRVRGASAHIVGPEATVRKLVMTATALGFLDAAAWDFKTIAGLAATGISVAILNECMD</sequence>
<keyword evidence="2" id="KW-1185">Reference proteome</keyword>
<evidence type="ECO:0000313" key="2">
    <source>
        <dbReference type="Proteomes" id="UP000000851"/>
    </source>
</evidence>
<name>C7Q189_CATAD</name>
<dbReference type="InParanoid" id="C7Q189"/>
<dbReference type="AlphaFoldDB" id="C7Q189"/>
<dbReference type="EMBL" id="CP001700">
    <property type="protein sequence ID" value="ACU71764.1"/>
    <property type="molecule type" value="Genomic_DNA"/>
</dbReference>
<organism evidence="1 2">
    <name type="scientific">Catenulispora acidiphila (strain DSM 44928 / JCM 14897 / NBRC 102108 / NRRL B-24433 / ID139908)</name>
    <dbReference type="NCBI Taxonomy" id="479433"/>
    <lineage>
        <taxon>Bacteria</taxon>
        <taxon>Bacillati</taxon>
        <taxon>Actinomycetota</taxon>
        <taxon>Actinomycetes</taxon>
        <taxon>Catenulisporales</taxon>
        <taxon>Catenulisporaceae</taxon>
        <taxon>Catenulispora</taxon>
    </lineage>
</organism>
<dbReference type="Proteomes" id="UP000000851">
    <property type="component" value="Chromosome"/>
</dbReference>
<gene>
    <name evidence="1" type="ordered locus">Caci_2855</name>
</gene>
<accession>C7Q189</accession>
<dbReference type="HOGENOM" id="CLU_2435453_0_0_11"/>
<reference evidence="1 2" key="1">
    <citation type="journal article" date="2009" name="Stand. Genomic Sci.">
        <title>Complete genome sequence of Catenulispora acidiphila type strain (ID 139908).</title>
        <authorList>
            <person name="Copeland A."/>
            <person name="Lapidus A."/>
            <person name="Glavina Del Rio T."/>
            <person name="Nolan M."/>
            <person name="Lucas S."/>
            <person name="Chen F."/>
            <person name="Tice H."/>
            <person name="Cheng J.F."/>
            <person name="Bruce D."/>
            <person name="Goodwin L."/>
            <person name="Pitluck S."/>
            <person name="Mikhailova N."/>
            <person name="Pati A."/>
            <person name="Ivanova N."/>
            <person name="Mavromatis K."/>
            <person name="Chen A."/>
            <person name="Palaniappan K."/>
            <person name="Chain P."/>
            <person name="Land M."/>
            <person name="Hauser L."/>
            <person name="Chang Y.J."/>
            <person name="Jeffries C.D."/>
            <person name="Chertkov O."/>
            <person name="Brettin T."/>
            <person name="Detter J.C."/>
            <person name="Han C."/>
            <person name="Ali Z."/>
            <person name="Tindall B.J."/>
            <person name="Goker M."/>
            <person name="Bristow J."/>
            <person name="Eisen J.A."/>
            <person name="Markowitz V."/>
            <person name="Hugenholtz P."/>
            <person name="Kyrpides N.C."/>
            <person name="Klenk H.P."/>
        </authorList>
    </citation>
    <scope>NUCLEOTIDE SEQUENCE [LARGE SCALE GENOMIC DNA]</scope>
    <source>
        <strain evidence="2">DSM 44928 / JCM 14897 / NBRC 102108 / NRRL B-24433 / ID139908</strain>
    </source>
</reference>
<protein>
    <submittedName>
        <fullName evidence="1">Uncharacterized protein</fullName>
    </submittedName>
</protein>
<dbReference type="STRING" id="479433.Caci_2855"/>
<evidence type="ECO:0000313" key="1">
    <source>
        <dbReference type="EMBL" id="ACU71764.1"/>
    </source>
</evidence>